<name>A0ABD3PTX2_9STRA</name>
<feature type="compositionally biased region" description="Low complexity" evidence="1">
    <location>
        <begin position="103"/>
        <end position="118"/>
    </location>
</feature>
<organism evidence="2 3">
    <name type="scientific">Cyclotella atomus</name>
    <dbReference type="NCBI Taxonomy" id="382360"/>
    <lineage>
        <taxon>Eukaryota</taxon>
        <taxon>Sar</taxon>
        <taxon>Stramenopiles</taxon>
        <taxon>Ochrophyta</taxon>
        <taxon>Bacillariophyta</taxon>
        <taxon>Coscinodiscophyceae</taxon>
        <taxon>Thalassiosirophycidae</taxon>
        <taxon>Stephanodiscales</taxon>
        <taxon>Stephanodiscaceae</taxon>
        <taxon>Cyclotella</taxon>
    </lineage>
</organism>
<feature type="compositionally biased region" description="Polar residues" evidence="1">
    <location>
        <begin position="348"/>
        <end position="357"/>
    </location>
</feature>
<dbReference type="EMBL" id="JALLPJ020000470">
    <property type="protein sequence ID" value="KAL3791197.1"/>
    <property type="molecule type" value="Genomic_DNA"/>
</dbReference>
<feature type="region of interest" description="Disordered" evidence="1">
    <location>
        <begin position="348"/>
        <end position="367"/>
    </location>
</feature>
<evidence type="ECO:0000313" key="2">
    <source>
        <dbReference type="EMBL" id="KAL3791197.1"/>
    </source>
</evidence>
<comment type="caution">
    <text evidence="2">The sequence shown here is derived from an EMBL/GenBank/DDBJ whole genome shotgun (WGS) entry which is preliminary data.</text>
</comment>
<dbReference type="AlphaFoldDB" id="A0ABD3PTX2"/>
<protein>
    <submittedName>
        <fullName evidence="2">Uncharacterized protein</fullName>
    </submittedName>
</protein>
<feature type="region of interest" description="Disordered" evidence="1">
    <location>
        <begin position="99"/>
        <end position="119"/>
    </location>
</feature>
<evidence type="ECO:0000313" key="3">
    <source>
        <dbReference type="Proteomes" id="UP001530400"/>
    </source>
</evidence>
<dbReference type="Proteomes" id="UP001530400">
    <property type="component" value="Unassembled WGS sequence"/>
</dbReference>
<evidence type="ECO:0000256" key="1">
    <source>
        <dbReference type="SAM" id="MobiDB-lite"/>
    </source>
</evidence>
<sequence length="367" mass="39642">MSSTQNDATAVSLSATAADEVAALLREADAILNQNAEIIDSSMPICRDGIVPNTNETSQHGLLAEPQPPMISTTKADEVLSAVNMTLCTTKSKTACPKSIMKPSTTPSTPHSASAPSSNQLMKLEASQTTYSKYPIDCRVHYNFNQVSPTTTSTSPSQSRPKLIGSYCVGRIQSVFLDTSSKNFVYEVAPIPKSGHTTTEMLTESQLAYASGTPVCVQFSEREAVQDGEIVGCKVDLDDVKMYSVQLSMYKNIAQLYEDVHESMITHRKLSKKVEAAASAAVIKSTIGLTTSQKVEAKKARVAKKKTISKAQLQIPKKQKSPAILAARRERRALRKIAKRNAKNIVQVSAAAPNQNEGDGKDEVMST</sequence>
<reference evidence="2 3" key="1">
    <citation type="submission" date="2024-10" db="EMBL/GenBank/DDBJ databases">
        <title>Updated reference genomes for cyclostephanoid diatoms.</title>
        <authorList>
            <person name="Roberts W.R."/>
            <person name="Alverson A.J."/>
        </authorList>
    </citation>
    <scope>NUCLEOTIDE SEQUENCE [LARGE SCALE GENOMIC DNA]</scope>
    <source>
        <strain evidence="2 3">AJA010-31</strain>
    </source>
</reference>
<proteinExistence type="predicted"/>
<feature type="compositionally biased region" description="Basic and acidic residues" evidence="1">
    <location>
        <begin position="358"/>
        <end position="367"/>
    </location>
</feature>
<accession>A0ABD3PTX2</accession>
<gene>
    <name evidence="2" type="ORF">ACHAWO_013628</name>
</gene>
<keyword evidence="3" id="KW-1185">Reference proteome</keyword>